<dbReference type="AlphaFoldDB" id="A0A344UXS5"/>
<protein>
    <submittedName>
        <fullName evidence="2">Uncharacterized protein</fullName>
    </submittedName>
</protein>
<evidence type="ECO:0000313" key="3">
    <source>
        <dbReference type="Proteomes" id="UP000251995"/>
    </source>
</evidence>
<reference evidence="2 3" key="1">
    <citation type="submission" date="2017-12" db="EMBL/GenBank/DDBJ databases">
        <title>The whole genome sequence of the Acidipropionibacterium virtanenii sp. nov. type strain JS278.</title>
        <authorList>
            <person name="Laine P."/>
            <person name="Deptula P."/>
            <person name="Varmanen P."/>
            <person name="Auvinen P."/>
        </authorList>
    </citation>
    <scope>NUCLEOTIDE SEQUENCE [LARGE SCALE GENOMIC DNA]</scope>
    <source>
        <strain evidence="2 3">JS278</strain>
    </source>
</reference>
<dbReference type="EMBL" id="CP025198">
    <property type="protein sequence ID" value="AXE40073.1"/>
    <property type="molecule type" value="Genomic_DNA"/>
</dbReference>
<keyword evidence="1" id="KW-0812">Transmembrane</keyword>
<organism evidence="2 3">
    <name type="scientific">Acidipropionibacterium virtanenii</name>
    <dbReference type="NCBI Taxonomy" id="2057246"/>
    <lineage>
        <taxon>Bacteria</taxon>
        <taxon>Bacillati</taxon>
        <taxon>Actinomycetota</taxon>
        <taxon>Actinomycetes</taxon>
        <taxon>Propionibacteriales</taxon>
        <taxon>Propionibacteriaceae</taxon>
        <taxon>Acidipropionibacterium</taxon>
    </lineage>
</organism>
<accession>A0A344UXS5</accession>
<keyword evidence="1" id="KW-1133">Transmembrane helix</keyword>
<dbReference type="KEGG" id="acij:JS278_02939"/>
<feature type="transmembrane region" description="Helical" evidence="1">
    <location>
        <begin position="72"/>
        <end position="93"/>
    </location>
</feature>
<keyword evidence="3" id="KW-1185">Reference proteome</keyword>
<keyword evidence="1" id="KW-0472">Membrane</keyword>
<name>A0A344UXS5_9ACTN</name>
<dbReference type="Proteomes" id="UP000251995">
    <property type="component" value="Chromosome"/>
</dbReference>
<gene>
    <name evidence="2" type="ORF">JS278_02939</name>
</gene>
<evidence type="ECO:0000256" key="1">
    <source>
        <dbReference type="SAM" id="Phobius"/>
    </source>
</evidence>
<feature type="transmembrane region" description="Helical" evidence="1">
    <location>
        <begin position="41"/>
        <end position="60"/>
    </location>
</feature>
<evidence type="ECO:0000313" key="2">
    <source>
        <dbReference type="EMBL" id="AXE40073.1"/>
    </source>
</evidence>
<proteinExistence type="predicted"/>
<sequence length="121" mass="13332">MRWQARILRFVDDSDADAFSWSSPEDLRRVFEDRQRPRKGLMAGTTLLTCLWVVPAWHMLAAAGPLLQLPGSVGAVVGLGVLQIAALFTIAGIRSSIDSRFRKRILELRRSASLTPGSARG</sequence>